<dbReference type="Proteomes" id="UP000287296">
    <property type="component" value="Unassembled WGS sequence"/>
</dbReference>
<name>A0A429X8H0_SIMTE</name>
<dbReference type="AlphaFoldDB" id="A0A429X8H0"/>
<accession>A0A429X8H0</accession>
<evidence type="ECO:0000313" key="2">
    <source>
        <dbReference type="Proteomes" id="UP000287296"/>
    </source>
</evidence>
<sequence length="89" mass="10231">MSKSKLEMLVDDQQFGVGNKSVDTGIMINDHNDAVDYLILEFNDRFEVYLNLYDENEPPYRNILTSGKSRSLEVAKKIAVRKLNKLAYS</sequence>
<dbReference type="OrthoDB" id="2924859at2"/>
<reference evidence="1 2" key="1">
    <citation type="submission" date="2018-12" db="EMBL/GenBank/DDBJ databases">
        <authorList>
            <person name="Sun L."/>
            <person name="Chen Z."/>
        </authorList>
    </citation>
    <scope>NUCLEOTIDE SEQUENCE [LARGE SCALE GENOMIC DNA]</scope>
    <source>
        <strain evidence="1 2">LMG 29736</strain>
    </source>
</reference>
<protein>
    <submittedName>
        <fullName evidence="1">Uncharacterized protein</fullName>
    </submittedName>
</protein>
<dbReference type="EMBL" id="QYTW02000009">
    <property type="protein sequence ID" value="RST59694.1"/>
    <property type="molecule type" value="Genomic_DNA"/>
</dbReference>
<proteinExistence type="predicted"/>
<evidence type="ECO:0000313" key="1">
    <source>
        <dbReference type="EMBL" id="RST59694.1"/>
    </source>
</evidence>
<gene>
    <name evidence="1" type="ORF">D5F11_011370</name>
</gene>
<dbReference type="RefSeq" id="WP_120119105.1">
    <property type="nucleotide sequence ID" value="NZ_QYTW02000009.1"/>
</dbReference>
<organism evidence="1 2">
    <name type="scientific">Siminovitchia terrae</name>
    <name type="common">Bacillus terrae</name>
    <dbReference type="NCBI Taxonomy" id="1914933"/>
    <lineage>
        <taxon>Bacteria</taxon>
        <taxon>Bacillati</taxon>
        <taxon>Bacillota</taxon>
        <taxon>Bacilli</taxon>
        <taxon>Bacillales</taxon>
        <taxon>Bacillaceae</taxon>
        <taxon>Siminovitchia</taxon>
    </lineage>
</organism>
<comment type="caution">
    <text evidence="1">The sequence shown here is derived from an EMBL/GenBank/DDBJ whole genome shotgun (WGS) entry which is preliminary data.</text>
</comment>